<dbReference type="Proteomes" id="UP001610432">
    <property type="component" value="Unassembled WGS sequence"/>
</dbReference>
<sequence length="253" mass="28003">MANTPFTIHPLTRQDYTEAFTLADTAYARFNSLLYKQNSYPPSRTSLEQQTQRRLATIATMPHGAMFKAVVDATSDGDDGNEKIIGVARWVVHEDDEVITDSVDEVVDELLGLCIPEMDEAITRGFYTMAVEGKRGVLRVGTPIPGGGSGGSGEGDVGKLRLRRRVELETIFVHPGYQRRGVASALLDWGVGEAERLGLLVYLEATEEGRPLYERFGFEVVREVDFDAGDFGGVGRHKYTFMVRRPRGERGQG</sequence>
<evidence type="ECO:0000313" key="3">
    <source>
        <dbReference type="Proteomes" id="UP001610432"/>
    </source>
</evidence>
<dbReference type="GeneID" id="98148436"/>
<dbReference type="RefSeq" id="XP_070884286.1">
    <property type="nucleotide sequence ID" value="XM_071033364.1"/>
</dbReference>
<reference evidence="2 3" key="1">
    <citation type="submission" date="2024-07" db="EMBL/GenBank/DDBJ databases">
        <title>Section-level genome sequencing and comparative genomics of Aspergillus sections Usti and Cavernicolus.</title>
        <authorList>
            <consortium name="Lawrence Berkeley National Laboratory"/>
            <person name="Nybo J.L."/>
            <person name="Vesth T.C."/>
            <person name="Theobald S."/>
            <person name="Frisvad J.C."/>
            <person name="Larsen T.O."/>
            <person name="Kjaerboelling I."/>
            <person name="Rothschild-Mancinelli K."/>
            <person name="Lyhne E.K."/>
            <person name="Kogle M.E."/>
            <person name="Barry K."/>
            <person name="Clum A."/>
            <person name="Na H."/>
            <person name="Ledsgaard L."/>
            <person name="Lin J."/>
            <person name="Lipzen A."/>
            <person name="Kuo A."/>
            <person name="Riley R."/>
            <person name="Mondo S."/>
            <person name="Labutti K."/>
            <person name="Haridas S."/>
            <person name="Pangalinan J."/>
            <person name="Salamov A.A."/>
            <person name="Simmons B.A."/>
            <person name="Magnuson J.K."/>
            <person name="Chen J."/>
            <person name="Drula E."/>
            <person name="Henrissat B."/>
            <person name="Wiebenga A."/>
            <person name="Lubbers R.J."/>
            <person name="Gomes A.C."/>
            <person name="Macurrencykelacurrency M.R."/>
            <person name="Stajich J."/>
            <person name="Grigoriev I.V."/>
            <person name="Mortensen U.H."/>
            <person name="De Vries R.P."/>
            <person name="Baker S.E."/>
            <person name="Andersen M.R."/>
        </authorList>
    </citation>
    <scope>NUCLEOTIDE SEQUENCE [LARGE SCALE GENOMIC DNA]</scope>
    <source>
        <strain evidence="2 3">CBS 449.75</strain>
    </source>
</reference>
<dbReference type="InterPro" id="IPR052523">
    <property type="entry name" value="Trichothecene_AcTrans"/>
</dbReference>
<dbReference type="InterPro" id="IPR000182">
    <property type="entry name" value="GNAT_dom"/>
</dbReference>
<dbReference type="Pfam" id="PF13508">
    <property type="entry name" value="Acetyltransf_7"/>
    <property type="match status" value="1"/>
</dbReference>
<organism evidence="2 3">
    <name type="scientific">Aspergillus lucknowensis</name>
    <dbReference type="NCBI Taxonomy" id="176173"/>
    <lineage>
        <taxon>Eukaryota</taxon>
        <taxon>Fungi</taxon>
        <taxon>Dikarya</taxon>
        <taxon>Ascomycota</taxon>
        <taxon>Pezizomycotina</taxon>
        <taxon>Eurotiomycetes</taxon>
        <taxon>Eurotiomycetidae</taxon>
        <taxon>Eurotiales</taxon>
        <taxon>Aspergillaceae</taxon>
        <taxon>Aspergillus</taxon>
        <taxon>Aspergillus subgen. Nidulantes</taxon>
    </lineage>
</organism>
<dbReference type="CDD" id="cd04301">
    <property type="entry name" value="NAT_SF"/>
    <property type="match status" value="1"/>
</dbReference>
<dbReference type="InterPro" id="IPR016181">
    <property type="entry name" value="Acyl_CoA_acyltransferase"/>
</dbReference>
<proteinExistence type="predicted"/>
<dbReference type="SUPFAM" id="SSF55729">
    <property type="entry name" value="Acyl-CoA N-acyltransferases (Nat)"/>
    <property type="match status" value="1"/>
</dbReference>
<dbReference type="EMBL" id="JBFXLQ010000033">
    <property type="protein sequence ID" value="KAL2865307.1"/>
    <property type="molecule type" value="Genomic_DNA"/>
</dbReference>
<dbReference type="Gene3D" id="3.40.630.30">
    <property type="match status" value="1"/>
</dbReference>
<comment type="caution">
    <text evidence="2">The sequence shown here is derived from an EMBL/GenBank/DDBJ whole genome shotgun (WGS) entry which is preliminary data.</text>
</comment>
<dbReference type="PANTHER" id="PTHR42791">
    <property type="entry name" value="GNAT FAMILY ACETYLTRANSFERASE"/>
    <property type="match status" value="1"/>
</dbReference>
<dbReference type="PANTHER" id="PTHR42791:SF2">
    <property type="entry name" value="N-ACETYLTRANSFERASE DOMAIN-CONTAINING PROTEIN"/>
    <property type="match status" value="1"/>
</dbReference>
<protein>
    <submittedName>
        <fullName evidence="2">Acyl-CoA N-acyltransferase</fullName>
    </submittedName>
</protein>
<name>A0ABR4LLR1_9EURO</name>
<gene>
    <name evidence="2" type="ORF">BJX67DRAFT_383049</name>
</gene>
<evidence type="ECO:0000259" key="1">
    <source>
        <dbReference type="PROSITE" id="PS51186"/>
    </source>
</evidence>
<dbReference type="PROSITE" id="PS51186">
    <property type="entry name" value="GNAT"/>
    <property type="match status" value="1"/>
</dbReference>
<evidence type="ECO:0000313" key="2">
    <source>
        <dbReference type="EMBL" id="KAL2865307.1"/>
    </source>
</evidence>
<keyword evidence="3" id="KW-1185">Reference proteome</keyword>
<feature type="domain" description="N-acetyltransferase" evidence="1">
    <location>
        <begin position="90"/>
        <end position="246"/>
    </location>
</feature>
<accession>A0ABR4LLR1</accession>